<comment type="caution">
    <text evidence="1">The sequence shown here is derived from an EMBL/GenBank/DDBJ whole genome shotgun (WGS) entry which is preliminary data.</text>
</comment>
<proteinExistence type="predicted"/>
<keyword evidence="2" id="KW-1185">Reference proteome</keyword>
<dbReference type="AlphaFoldDB" id="A0A445DN62"/>
<protein>
    <submittedName>
        <fullName evidence="1">Uncharacterized protein</fullName>
    </submittedName>
</protein>
<accession>A0A445DN62</accession>
<gene>
    <name evidence="1" type="ORF">Ahy_A03g010680</name>
</gene>
<organism evidence="1 2">
    <name type="scientific">Arachis hypogaea</name>
    <name type="common">Peanut</name>
    <dbReference type="NCBI Taxonomy" id="3818"/>
    <lineage>
        <taxon>Eukaryota</taxon>
        <taxon>Viridiplantae</taxon>
        <taxon>Streptophyta</taxon>
        <taxon>Embryophyta</taxon>
        <taxon>Tracheophyta</taxon>
        <taxon>Spermatophyta</taxon>
        <taxon>Magnoliopsida</taxon>
        <taxon>eudicotyledons</taxon>
        <taxon>Gunneridae</taxon>
        <taxon>Pentapetalae</taxon>
        <taxon>rosids</taxon>
        <taxon>fabids</taxon>
        <taxon>Fabales</taxon>
        <taxon>Fabaceae</taxon>
        <taxon>Papilionoideae</taxon>
        <taxon>50 kb inversion clade</taxon>
        <taxon>dalbergioids sensu lato</taxon>
        <taxon>Dalbergieae</taxon>
        <taxon>Pterocarpus clade</taxon>
        <taxon>Arachis</taxon>
    </lineage>
</organism>
<dbReference type="Proteomes" id="UP000289738">
    <property type="component" value="Chromosome A03"/>
</dbReference>
<dbReference type="EMBL" id="SDMP01000003">
    <property type="protein sequence ID" value="RYR64607.1"/>
    <property type="molecule type" value="Genomic_DNA"/>
</dbReference>
<evidence type="ECO:0000313" key="2">
    <source>
        <dbReference type="Proteomes" id="UP000289738"/>
    </source>
</evidence>
<name>A0A445DN62_ARAHY</name>
<sequence length="71" mass="8293">MRQVPFRVYFLTLIGTLLLPLCSLPPVAGFHCLFIFLHSFIIHLRVRHGAQCYKAIEGRVELFPYHICELH</sequence>
<reference evidence="1 2" key="1">
    <citation type="submission" date="2019-01" db="EMBL/GenBank/DDBJ databases">
        <title>Sequencing of cultivated peanut Arachis hypogaea provides insights into genome evolution and oil improvement.</title>
        <authorList>
            <person name="Chen X."/>
        </authorList>
    </citation>
    <scope>NUCLEOTIDE SEQUENCE [LARGE SCALE GENOMIC DNA]</scope>
    <source>
        <strain evidence="2">cv. Fuhuasheng</strain>
        <tissue evidence="1">Leaves</tissue>
    </source>
</reference>
<evidence type="ECO:0000313" key="1">
    <source>
        <dbReference type="EMBL" id="RYR64607.1"/>
    </source>
</evidence>